<organism evidence="2 3">
    <name type="scientific">Actinoplanes auranticolor</name>
    <dbReference type="NCBI Taxonomy" id="47988"/>
    <lineage>
        <taxon>Bacteria</taxon>
        <taxon>Bacillati</taxon>
        <taxon>Actinomycetota</taxon>
        <taxon>Actinomycetes</taxon>
        <taxon>Micromonosporales</taxon>
        <taxon>Micromonosporaceae</taxon>
        <taxon>Actinoplanes</taxon>
    </lineage>
</organism>
<feature type="compositionally biased region" description="Low complexity" evidence="1">
    <location>
        <begin position="52"/>
        <end position="70"/>
    </location>
</feature>
<evidence type="ECO:0000313" key="2">
    <source>
        <dbReference type="EMBL" id="GIM79223.1"/>
    </source>
</evidence>
<evidence type="ECO:0000313" key="3">
    <source>
        <dbReference type="Proteomes" id="UP000681340"/>
    </source>
</evidence>
<name>A0A919SY05_9ACTN</name>
<feature type="region of interest" description="Disordered" evidence="1">
    <location>
        <begin position="1"/>
        <end position="70"/>
    </location>
</feature>
<protein>
    <submittedName>
        <fullName evidence="2">Uncharacterized protein</fullName>
    </submittedName>
</protein>
<keyword evidence="3" id="KW-1185">Reference proteome</keyword>
<comment type="caution">
    <text evidence="2">The sequence shown here is derived from an EMBL/GenBank/DDBJ whole genome shotgun (WGS) entry which is preliminary data.</text>
</comment>
<dbReference type="Proteomes" id="UP000681340">
    <property type="component" value="Unassembled WGS sequence"/>
</dbReference>
<sequence>MTARPGSAGEGHERMTARPGSAGEGHERMTARPISAGEWQERMIVRAAPRVSGTSGASARGGAARTGPGG</sequence>
<dbReference type="EMBL" id="BOQL01000080">
    <property type="protein sequence ID" value="GIM79223.1"/>
    <property type="molecule type" value="Genomic_DNA"/>
</dbReference>
<accession>A0A919SY05</accession>
<dbReference type="AlphaFoldDB" id="A0A919SY05"/>
<evidence type="ECO:0000256" key="1">
    <source>
        <dbReference type="SAM" id="MobiDB-lite"/>
    </source>
</evidence>
<gene>
    <name evidence="2" type="ORF">Aau02nite_84700</name>
</gene>
<reference evidence="2" key="1">
    <citation type="submission" date="2021-03" db="EMBL/GenBank/DDBJ databases">
        <title>Whole genome shotgun sequence of Actinoplanes auranticolor NBRC 12245.</title>
        <authorList>
            <person name="Komaki H."/>
            <person name="Tamura T."/>
        </authorList>
    </citation>
    <scope>NUCLEOTIDE SEQUENCE</scope>
    <source>
        <strain evidence="2">NBRC 12245</strain>
    </source>
</reference>
<proteinExistence type="predicted"/>